<dbReference type="GO" id="GO:0017128">
    <property type="term" value="F:phospholipid scramblase activity"/>
    <property type="evidence" value="ECO:0007669"/>
    <property type="project" value="InterPro"/>
</dbReference>
<proteinExistence type="predicted"/>
<comment type="caution">
    <text evidence="1">The sequence shown here is derived from an EMBL/GenBank/DDBJ whole genome shotgun (WGS) entry which is preliminary data.</text>
</comment>
<dbReference type="AlphaFoldDB" id="A0A6H9YW57"/>
<protein>
    <recommendedName>
        <fullName evidence="3">Scramblase</fullName>
    </recommendedName>
</protein>
<accession>A0A6H9YW57</accession>
<keyword evidence="2" id="KW-1185">Reference proteome</keyword>
<sequence>MSDLFNSPVLKVEQPRRIPSAKSQYTISDGHGVLLAKASERSVPLGRQAARALFGDGDDRRMVQVENAQGGAPLLVIERPKRTLGTWVSAPNGTLIGSIRSDGYKWRYVLLDAAERPVGRLEGNKLARKFKVLDGVGGHVAQVDKKWKGAATEVLTTADRYAVEFFHPLPDPLRVLVVAAPIALDLMLYEGKDLPDLNPLT</sequence>
<dbReference type="Proteomes" id="UP000468735">
    <property type="component" value="Unassembled WGS sequence"/>
</dbReference>
<reference evidence="1 2" key="1">
    <citation type="submission" date="2019-09" db="EMBL/GenBank/DDBJ databases">
        <title>Actinomadura physcomitrii sp. nov., a novel actinomycete isolated from moss [Physcomitrium sphaericum (Ludw) Fuernr].</title>
        <authorList>
            <person name="Zhuang X."/>
            <person name="Liu C."/>
        </authorList>
    </citation>
    <scope>NUCLEOTIDE SEQUENCE [LARGE SCALE GENOMIC DNA]</scope>
    <source>
        <strain evidence="1 2">HMC1</strain>
    </source>
</reference>
<dbReference type="PANTHER" id="PTHR23248:SF9">
    <property type="entry name" value="PHOSPHOLIPID SCRAMBLASE"/>
    <property type="match status" value="1"/>
</dbReference>
<dbReference type="GO" id="GO:0005886">
    <property type="term" value="C:plasma membrane"/>
    <property type="evidence" value="ECO:0007669"/>
    <property type="project" value="TreeGrafter"/>
</dbReference>
<evidence type="ECO:0008006" key="3">
    <source>
        <dbReference type="Google" id="ProtNLM"/>
    </source>
</evidence>
<gene>
    <name evidence="1" type="ORF">F8566_19485</name>
</gene>
<dbReference type="SUPFAM" id="SSF54518">
    <property type="entry name" value="Tubby C-terminal domain-like"/>
    <property type="match status" value="1"/>
</dbReference>
<dbReference type="InterPro" id="IPR025659">
    <property type="entry name" value="Tubby-like_C"/>
</dbReference>
<dbReference type="RefSeq" id="WP_151561757.1">
    <property type="nucleotide sequence ID" value="NZ_WBMT01000008.1"/>
</dbReference>
<dbReference type="PANTHER" id="PTHR23248">
    <property type="entry name" value="PHOSPHOLIPID SCRAMBLASE-RELATED"/>
    <property type="match status" value="1"/>
</dbReference>
<dbReference type="OrthoDB" id="3468573at2"/>
<dbReference type="InterPro" id="IPR005552">
    <property type="entry name" value="Scramblase"/>
</dbReference>
<name>A0A6H9YW57_9ACTN</name>
<dbReference type="EMBL" id="WBMT01000008">
    <property type="protein sequence ID" value="KAB2348049.1"/>
    <property type="molecule type" value="Genomic_DNA"/>
</dbReference>
<organism evidence="1 2">
    <name type="scientific">Actinomadura rudentiformis</name>
    <dbReference type="NCBI Taxonomy" id="359158"/>
    <lineage>
        <taxon>Bacteria</taxon>
        <taxon>Bacillati</taxon>
        <taxon>Actinomycetota</taxon>
        <taxon>Actinomycetes</taxon>
        <taxon>Streptosporangiales</taxon>
        <taxon>Thermomonosporaceae</taxon>
        <taxon>Actinomadura</taxon>
    </lineage>
</organism>
<evidence type="ECO:0000313" key="2">
    <source>
        <dbReference type="Proteomes" id="UP000468735"/>
    </source>
</evidence>
<dbReference type="Pfam" id="PF03803">
    <property type="entry name" value="Scramblase"/>
    <property type="match status" value="1"/>
</dbReference>
<evidence type="ECO:0000313" key="1">
    <source>
        <dbReference type="EMBL" id="KAB2348049.1"/>
    </source>
</evidence>